<sequence>MQPPPSLHKATATRAERRLPTNPGNKREFPEWARSLEVFRCFWCRGLFVDFKNYAQHAHMCSRRPYVEPPY</sequence>
<name>A0A9W8HBZ9_9FUNG</name>
<organism evidence="2 3">
    <name type="scientific">Coemansia javaensis</name>
    <dbReference type="NCBI Taxonomy" id="2761396"/>
    <lineage>
        <taxon>Eukaryota</taxon>
        <taxon>Fungi</taxon>
        <taxon>Fungi incertae sedis</taxon>
        <taxon>Zoopagomycota</taxon>
        <taxon>Kickxellomycotina</taxon>
        <taxon>Kickxellomycetes</taxon>
        <taxon>Kickxellales</taxon>
        <taxon>Kickxellaceae</taxon>
        <taxon>Coemansia</taxon>
    </lineage>
</organism>
<dbReference type="OrthoDB" id="5510659at2759"/>
<gene>
    <name evidence="2" type="ORF">H4R18_002465</name>
</gene>
<keyword evidence="3" id="KW-1185">Reference proteome</keyword>
<comment type="caution">
    <text evidence="2">The sequence shown here is derived from an EMBL/GenBank/DDBJ whole genome shotgun (WGS) entry which is preliminary data.</text>
</comment>
<evidence type="ECO:0000313" key="3">
    <source>
        <dbReference type="Proteomes" id="UP001140217"/>
    </source>
</evidence>
<accession>A0A9W8HBZ9</accession>
<dbReference type="Proteomes" id="UP001140217">
    <property type="component" value="Unassembled WGS sequence"/>
</dbReference>
<protein>
    <submittedName>
        <fullName evidence="2">Uncharacterized protein</fullName>
    </submittedName>
</protein>
<reference evidence="2" key="1">
    <citation type="submission" date="2022-07" db="EMBL/GenBank/DDBJ databases">
        <title>Phylogenomic reconstructions and comparative analyses of Kickxellomycotina fungi.</title>
        <authorList>
            <person name="Reynolds N.K."/>
            <person name="Stajich J.E."/>
            <person name="Barry K."/>
            <person name="Grigoriev I.V."/>
            <person name="Crous P."/>
            <person name="Smith M.E."/>
        </authorList>
    </citation>
    <scope>NUCLEOTIDE SEQUENCE</scope>
    <source>
        <strain evidence="2">NBRC 105414</strain>
    </source>
</reference>
<evidence type="ECO:0000256" key="1">
    <source>
        <dbReference type="SAM" id="MobiDB-lite"/>
    </source>
</evidence>
<evidence type="ECO:0000313" key="2">
    <source>
        <dbReference type="EMBL" id="KAJ2782097.1"/>
    </source>
</evidence>
<proteinExistence type="predicted"/>
<dbReference type="EMBL" id="JANBUL010000082">
    <property type="protein sequence ID" value="KAJ2782097.1"/>
    <property type="molecule type" value="Genomic_DNA"/>
</dbReference>
<feature type="region of interest" description="Disordered" evidence="1">
    <location>
        <begin position="1"/>
        <end position="28"/>
    </location>
</feature>
<dbReference type="AlphaFoldDB" id="A0A9W8HBZ9"/>
<feature type="compositionally biased region" description="Basic and acidic residues" evidence="1">
    <location>
        <begin position="14"/>
        <end position="28"/>
    </location>
</feature>